<reference evidence="2 3" key="1">
    <citation type="submission" date="2015-07" db="EMBL/GenBank/DDBJ databases">
        <title>Genome sequencing of Kibdelosporangium phytohabitans.</title>
        <authorList>
            <person name="Qin S."/>
            <person name="Xing K."/>
        </authorList>
    </citation>
    <scope>NUCLEOTIDE SEQUENCE [LARGE SCALE GENOMIC DNA]</scope>
    <source>
        <strain evidence="2 3">KLBMP1111</strain>
    </source>
</reference>
<dbReference type="EMBL" id="CP012752">
    <property type="protein sequence ID" value="ALG09051.1"/>
    <property type="molecule type" value="Genomic_DNA"/>
</dbReference>
<evidence type="ECO:0000256" key="1">
    <source>
        <dbReference type="SAM" id="MobiDB-lite"/>
    </source>
</evidence>
<dbReference type="RefSeq" id="WP_054290955.1">
    <property type="nucleotide sequence ID" value="NZ_CP012752.1"/>
</dbReference>
<evidence type="ECO:0008006" key="4">
    <source>
        <dbReference type="Google" id="ProtNLM"/>
    </source>
</evidence>
<evidence type="ECO:0000313" key="3">
    <source>
        <dbReference type="Proteomes" id="UP000063699"/>
    </source>
</evidence>
<accession>A0A0N9I060</accession>
<evidence type="ECO:0000313" key="2">
    <source>
        <dbReference type="EMBL" id="ALG09051.1"/>
    </source>
</evidence>
<dbReference type="Proteomes" id="UP000063699">
    <property type="component" value="Chromosome"/>
</dbReference>
<name>A0A0N9I060_9PSEU</name>
<keyword evidence="3" id="KW-1185">Reference proteome</keyword>
<sequence length="197" mass="21418">MADAAKLELLRALAGARTGYEERFGWPVTIEVRRGRLVMRLGDAAGALVLPRRLGGAVLAELRIALLAGPVLADTTGQWWMFLTRPPCGAARHDDELRQLDVHPVPDGASVVVPCEFDGKIGCPWIERPRSLAQLPPWSAVVATARRLARIPARREPEQAGLRLPGGAGRPSATPQGTSACRVTRMPVVKRRIPENY</sequence>
<dbReference type="AlphaFoldDB" id="A0A0N9I060"/>
<gene>
    <name evidence="2" type="ORF">AOZ06_20925</name>
</gene>
<dbReference type="OrthoDB" id="4546644at2"/>
<feature type="region of interest" description="Disordered" evidence="1">
    <location>
        <begin position="154"/>
        <end position="179"/>
    </location>
</feature>
<proteinExistence type="predicted"/>
<dbReference type="STRING" id="860235.AOZ06_20925"/>
<organism evidence="2 3">
    <name type="scientific">Kibdelosporangium phytohabitans</name>
    <dbReference type="NCBI Taxonomy" id="860235"/>
    <lineage>
        <taxon>Bacteria</taxon>
        <taxon>Bacillati</taxon>
        <taxon>Actinomycetota</taxon>
        <taxon>Actinomycetes</taxon>
        <taxon>Pseudonocardiales</taxon>
        <taxon>Pseudonocardiaceae</taxon>
        <taxon>Kibdelosporangium</taxon>
    </lineage>
</organism>
<protein>
    <recommendedName>
        <fullName evidence="4">DNA primase/polymerase bifunctional N-terminal domain-containing protein</fullName>
    </recommendedName>
</protein>
<dbReference type="KEGG" id="kphy:AOZ06_20925"/>